<feature type="region of interest" description="Disordered" evidence="1">
    <location>
        <begin position="1"/>
        <end position="54"/>
    </location>
</feature>
<protein>
    <recommendedName>
        <fullName evidence="2">Aminoglycoside phosphotransferase domain-containing protein</fullName>
    </recommendedName>
</protein>
<dbReference type="InterPro" id="IPR011009">
    <property type="entry name" value="Kinase-like_dom_sf"/>
</dbReference>
<reference evidence="3" key="2">
    <citation type="submission" date="2020-09" db="EMBL/GenBank/DDBJ databases">
        <authorList>
            <person name="Sun Q."/>
            <person name="Ohkuma M."/>
        </authorList>
    </citation>
    <scope>NUCLEOTIDE SEQUENCE</scope>
    <source>
        <strain evidence="3">JCM 4714</strain>
    </source>
</reference>
<feature type="domain" description="Aminoglycoside phosphotransferase" evidence="2">
    <location>
        <begin position="103"/>
        <end position="304"/>
    </location>
</feature>
<evidence type="ECO:0000313" key="4">
    <source>
        <dbReference type="Proteomes" id="UP000655443"/>
    </source>
</evidence>
<dbReference type="AlphaFoldDB" id="A0A918YGE4"/>
<dbReference type="Gene3D" id="3.90.1200.10">
    <property type="match status" value="1"/>
</dbReference>
<name>A0A918YGE4_9ACTN</name>
<evidence type="ECO:0000313" key="3">
    <source>
        <dbReference type="EMBL" id="GHE02094.1"/>
    </source>
</evidence>
<gene>
    <name evidence="3" type="ORF">GCM10010339_23790</name>
</gene>
<dbReference type="EMBL" id="BMVG01000004">
    <property type="protein sequence ID" value="GHE02094.1"/>
    <property type="molecule type" value="Genomic_DNA"/>
</dbReference>
<sequence length="361" mass="37854">MRPATTQLPPAPGRKSHGAAPNDPPRTAPKIPGRPPAGHGTMTRMTTPAPPAAGVRAPWEALPAAVRDAVGEVLGAPVVRSQTQRGGFSPGVAARVRTAAGGTGFVKAVSAEANPHSPELHRREARIAAALPAAVPAPRLLGTYDDGTWVALVFEEVSGRQPEVPWRPDELRRVLDALTVLARTGTPCPPDVPPVAQELADAFSGWRRLLDGEAGDVRGRLGDRTADRLPGLAALEARWAAGASGDTLVHADLRADNVLLTADGGVVLVDWPHAMRAAPWFDLLVMLPCVRAQGGPDPEEVFTAHPLGRDADPDAVTAALAGLAGYFVRSSLDPAPPGLPTLRPFQRAQGDAALDWLSRRL</sequence>
<feature type="compositionally biased region" description="Pro residues" evidence="1">
    <location>
        <begin position="22"/>
        <end position="35"/>
    </location>
</feature>
<dbReference type="Pfam" id="PF01636">
    <property type="entry name" value="APH"/>
    <property type="match status" value="1"/>
</dbReference>
<evidence type="ECO:0000256" key="1">
    <source>
        <dbReference type="SAM" id="MobiDB-lite"/>
    </source>
</evidence>
<comment type="caution">
    <text evidence="3">The sequence shown here is derived from an EMBL/GenBank/DDBJ whole genome shotgun (WGS) entry which is preliminary data.</text>
</comment>
<organism evidence="3 4">
    <name type="scientific">Streptomyces alanosinicus</name>
    <dbReference type="NCBI Taxonomy" id="68171"/>
    <lineage>
        <taxon>Bacteria</taxon>
        <taxon>Bacillati</taxon>
        <taxon>Actinomycetota</taxon>
        <taxon>Actinomycetes</taxon>
        <taxon>Kitasatosporales</taxon>
        <taxon>Streptomycetaceae</taxon>
        <taxon>Streptomyces</taxon>
    </lineage>
</organism>
<evidence type="ECO:0000259" key="2">
    <source>
        <dbReference type="Pfam" id="PF01636"/>
    </source>
</evidence>
<dbReference type="InterPro" id="IPR002575">
    <property type="entry name" value="Aminoglycoside_PTrfase"/>
</dbReference>
<accession>A0A918YGE4</accession>
<dbReference type="Proteomes" id="UP000655443">
    <property type="component" value="Unassembled WGS sequence"/>
</dbReference>
<keyword evidence="4" id="KW-1185">Reference proteome</keyword>
<dbReference type="SUPFAM" id="SSF56112">
    <property type="entry name" value="Protein kinase-like (PK-like)"/>
    <property type="match status" value="1"/>
</dbReference>
<reference evidence="3" key="1">
    <citation type="journal article" date="2014" name="Int. J. Syst. Evol. Microbiol.">
        <title>Complete genome sequence of Corynebacterium casei LMG S-19264T (=DSM 44701T), isolated from a smear-ripened cheese.</title>
        <authorList>
            <consortium name="US DOE Joint Genome Institute (JGI-PGF)"/>
            <person name="Walter F."/>
            <person name="Albersmeier A."/>
            <person name="Kalinowski J."/>
            <person name="Ruckert C."/>
        </authorList>
    </citation>
    <scope>NUCLEOTIDE SEQUENCE</scope>
    <source>
        <strain evidence="3">JCM 4714</strain>
    </source>
</reference>
<proteinExistence type="predicted"/>